<proteinExistence type="predicted"/>
<dbReference type="InterPro" id="IPR032675">
    <property type="entry name" value="LRR_dom_sf"/>
</dbReference>
<gene>
    <name evidence="1" type="ORF">JZM24_08150</name>
</gene>
<dbReference type="Gene3D" id="3.80.10.10">
    <property type="entry name" value="Ribonuclease Inhibitor"/>
    <property type="match status" value="1"/>
</dbReference>
<protein>
    <submittedName>
        <fullName evidence="1">Uncharacterized protein</fullName>
    </submittedName>
</protein>
<name>A0ABS5YAU6_9GAMM</name>
<reference evidence="1 2" key="1">
    <citation type="journal article" date="2021" name="Genome Biol. Evol.">
        <title>The evolution of interdependence in a four-way mealybug symbiosis.</title>
        <authorList>
            <person name="Garber A.I."/>
            <person name="Kupper M."/>
            <person name="Laetsch D.R."/>
            <person name="Weldon S.R."/>
            <person name="Ladinsky M.S."/>
            <person name="Bjorkman P.J."/>
            <person name="McCutcheon J.P."/>
        </authorList>
    </citation>
    <scope>NUCLEOTIDE SEQUENCE [LARGE SCALE GENOMIC DNA]</scope>
    <source>
        <strain evidence="1">SOD</strain>
    </source>
</reference>
<dbReference type="RefSeq" id="WP_215669284.1">
    <property type="nucleotide sequence ID" value="NZ_JAFJYC010000001.1"/>
</dbReference>
<organism evidence="1 2">
    <name type="scientific">Candidatus Sodalis endolongispinus</name>
    <dbReference type="NCBI Taxonomy" id="2812662"/>
    <lineage>
        <taxon>Bacteria</taxon>
        <taxon>Pseudomonadati</taxon>
        <taxon>Pseudomonadota</taxon>
        <taxon>Gammaproteobacteria</taxon>
        <taxon>Enterobacterales</taxon>
        <taxon>Bruguierivoracaceae</taxon>
        <taxon>Sodalis</taxon>
    </lineage>
</organism>
<sequence length="171" mass="19682">MQKSDVYPKIDLVRQHKVNAIKDKYSKTINALHEWKVSPCRGKEENRNLAVKRIMDCIFSDNESLDLSNLNLKSLPDISFLDFLIELDYQGNDGSFIESCFDLKTPHGQKLKNQSPLPSSVRSITINFGPLMLAGTERSGIITFEKPELPLPEECKFMKDYYSSYQFFYAN</sequence>
<evidence type="ECO:0000313" key="1">
    <source>
        <dbReference type="EMBL" id="MBT9432102.1"/>
    </source>
</evidence>
<keyword evidence="2" id="KW-1185">Reference proteome</keyword>
<dbReference type="EMBL" id="JAFJYC010000001">
    <property type="protein sequence ID" value="MBT9432102.1"/>
    <property type="molecule type" value="Genomic_DNA"/>
</dbReference>
<evidence type="ECO:0000313" key="2">
    <source>
        <dbReference type="Proteomes" id="UP000811282"/>
    </source>
</evidence>
<comment type="caution">
    <text evidence="1">The sequence shown here is derived from an EMBL/GenBank/DDBJ whole genome shotgun (WGS) entry which is preliminary data.</text>
</comment>
<dbReference type="Proteomes" id="UP000811282">
    <property type="component" value="Unassembled WGS sequence"/>
</dbReference>
<accession>A0ABS5YAU6</accession>